<organism evidence="1 2">
    <name type="scientific">Hypoxylon rubiginosum</name>
    <dbReference type="NCBI Taxonomy" id="110542"/>
    <lineage>
        <taxon>Eukaryota</taxon>
        <taxon>Fungi</taxon>
        <taxon>Dikarya</taxon>
        <taxon>Ascomycota</taxon>
        <taxon>Pezizomycotina</taxon>
        <taxon>Sordariomycetes</taxon>
        <taxon>Xylariomycetidae</taxon>
        <taxon>Xylariales</taxon>
        <taxon>Hypoxylaceae</taxon>
        <taxon>Hypoxylon</taxon>
    </lineage>
</organism>
<proteinExistence type="predicted"/>
<keyword evidence="2" id="KW-1185">Reference proteome</keyword>
<gene>
    <name evidence="1" type="ORF">F4821DRAFT_132531</name>
</gene>
<comment type="caution">
    <text evidence="1">The sequence shown here is derived from an EMBL/GenBank/DDBJ whole genome shotgun (WGS) entry which is preliminary data.</text>
</comment>
<evidence type="ECO:0000313" key="1">
    <source>
        <dbReference type="EMBL" id="KAI6086139.1"/>
    </source>
</evidence>
<protein>
    <submittedName>
        <fullName evidence="1">Uncharacterized protein</fullName>
    </submittedName>
</protein>
<evidence type="ECO:0000313" key="2">
    <source>
        <dbReference type="Proteomes" id="UP001497680"/>
    </source>
</evidence>
<reference evidence="1 2" key="1">
    <citation type="journal article" date="2022" name="New Phytol.">
        <title>Ecological generalism drives hyperdiversity of secondary metabolite gene clusters in xylarialean endophytes.</title>
        <authorList>
            <person name="Franco M.E.E."/>
            <person name="Wisecaver J.H."/>
            <person name="Arnold A.E."/>
            <person name="Ju Y.M."/>
            <person name="Slot J.C."/>
            <person name="Ahrendt S."/>
            <person name="Moore L.P."/>
            <person name="Eastman K.E."/>
            <person name="Scott K."/>
            <person name="Konkel Z."/>
            <person name="Mondo S.J."/>
            <person name="Kuo A."/>
            <person name="Hayes R.D."/>
            <person name="Haridas S."/>
            <person name="Andreopoulos B."/>
            <person name="Riley R."/>
            <person name="LaButti K."/>
            <person name="Pangilinan J."/>
            <person name="Lipzen A."/>
            <person name="Amirebrahimi M."/>
            <person name="Yan J."/>
            <person name="Adam C."/>
            <person name="Keymanesh K."/>
            <person name="Ng V."/>
            <person name="Louie K."/>
            <person name="Northen T."/>
            <person name="Drula E."/>
            <person name="Henrissat B."/>
            <person name="Hsieh H.M."/>
            <person name="Youens-Clark K."/>
            <person name="Lutzoni F."/>
            <person name="Miadlikowska J."/>
            <person name="Eastwood D.C."/>
            <person name="Hamelin R.C."/>
            <person name="Grigoriev I.V."/>
            <person name="U'Ren J.M."/>
        </authorList>
    </citation>
    <scope>NUCLEOTIDE SEQUENCE [LARGE SCALE GENOMIC DNA]</scope>
    <source>
        <strain evidence="1 2">ER1909</strain>
    </source>
</reference>
<dbReference type="Proteomes" id="UP001497680">
    <property type="component" value="Unassembled WGS sequence"/>
</dbReference>
<dbReference type="EMBL" id="MU394318">
    <property type="protein sequence ID" value="KAI6086139.1"/>
    <property type="molecule type" value="Genomic_DNA"/>
</dbReference>
<name>A0ACC0D072_9PEZI</name>
<sequence length="992" mass="113414">MDPVAALSLAASIYAFVASGIKIVREVNDLRRSGLSARRETSQISELTGRLRADSSKLGAEGPPELKLLADNCITSCEELLNSLSKLEVKGRHSLWKYLKIVWRSIWMGKEVSAMESRLNSYRAQLTVSFLQILSDDQSDCNRKLDSIQHKLQQLSELRFDQFAQHRSDLLKIVESCATQQNTIQSTRDLAAQQLLQFQNIVVTTQMEVQILSRLRFESIFEREDGITNATKGTFTRLLQDTELSSWLKSGSGIFHVSGKAGSGKSTLMKLIHSHDQTKGYLEQWAGARDLLYAAFFFWGSGSSEQKSLKGLFRSILFTILSKKPEWTPEVFPDYWNKSEHSSPGAIEEITRDTIIKEAFSKLIQIATGGNNCVCLFIDGLDEYSGDNMDHWDLAKQLCNWADSSNGSIKFCVSSRPRIQFQESFAPRDPNRHQVHLHDLNCDDIKKHCEVRFIDKEFQNLSSLQEARHDLIQEIGRRADGVFLWAYLVVRIILTEAKLHGTTADLRQKLEEIPDGIDKLYEQMLGALSPGDRKMANIILLVVLTNPFENALNALCLRWLKLLVDGQQSGILLWGKDYTEEEAAGHINYVKSHLDSWTRGLVETVELRAQYYKRSLFENLPHVKTRVKLFHSTVKEYLMQPHRLQELHSDYSDLHLKELHVRLRLTEANSMRHYDKRDMVVAIYRYGYEILITKGDHQGFFQVPWFLLRELARVLPSYSPMQTFNPSPYRHIQPLTGPEQTSLLCLATATRQDVANVTTRLNTLNNTSDKSRNVLLSACISRLLHNRQILDFDEVISQDLVKSLIHQGYSGRDKVEIFGDHKEPSFFRKAGVDRASIWVILVAALVFDEDRQWRIFIHTVGKLIKTLTELLLNEPQEEVILLGSIGRRDSYDCFITLREIFMAFGPGIPRHTLDDMLPWPTYETGSQNSRNAPIWVWSWHGKSKRSIADSLTKLTVQDCEENADTIRLCAVVSRSELFEELKPLSGGFVMVW</sequence>
<accession>A0ACC0D072</accession>